<reference evidence="4" key="1">
    <citation type="submission" date="2016-10" db="EMBL/GenBank/DDBJ databases">
        <authorList>
            <person name="Varghese N."/>
            <person name="Submissions S."/>
        </authorList>
    </citation>
    <scope>NUCLEOTIDE SEQUENCE [LARGE SCALE GENOMIC DNA]</scope>
    <source>
        <strain evidence="4">CGMCC 4.6856</strain>
    </source>
</reference>
<feature type="compositionally biased region" description="Pro residues" evidence="1">
    <location>
        <begin position="32"/>
        <end position="45"/>
    </location>
</feature>
<name>A0A1H9B0G6_9ACTN</name>
<dbReference type="EMBL" id="FOFA01000001">
    <property type="protein sequence ID" value="SEP81718.1"/>
    <property type="molecule type" value="Genomic_DNA"/>
</dbReference>
<evidence type="ECO:0000256" key="1">
    <source>
        <dbReference type="SAM" id="MobiDB-lite"/>
    </source>
</evidence>
<protein>
    <submittedName>
        <fullName evidence="3">Uncharacterized protein</fullName>
    </submittedName>
</protein>
<sequence>MTAMSSPQEPQQSPGPGAPQAYGPPQGYAPPQGYPPPQGYAPPQPQQYAQPQQHGQQPSQPYAQPSQPSAPQGQTRPYGDAPTGELVVDLRKPFGGAGWVTPVLSIDGFPATASWGRNVFPAPAGVRQVDAASTYLWTFGRASMPVTVEPGRTSEVHYTGPMWTFGMGGRMGTEVQKRPGMGLFIGLMSFVGLVLLLAILVGVTSG</sequence>
<feature type="region of interest" description="Disordered" evidence="1">
    <location>
        <begin position="1"/>
        <end position="84"/>
    </location>
</feature>
<accession>A0A1H9B0G6</accession>
<proteinExistence type="predicted"/>
<gene>
    <name evidence="3" type="ORF">SAMN05421756_101775</name>
</gene>
<feature type="compositionally biased region" description="Low complexity" evidence="1">
    <location>
        <begin position="1"/>
        <end position="31"/>
    </location>
</feature>
<evidence type="ECO:0000313" key="4">
    <source>
        <dbReference type="Proteomes" id="UP000198504"/>
    </source>
</evidence>
<evidence type="ECO:0000256" key="2">
    <source>
        <dbReference type="SAM" id="Phobius"/>
    </source>
</evidence>
<feature type="compositionally biased region" description="Low complexity" evidence="1">
    <location>
        <begin position="46"/>
        <end position="74"/>
    </location>
</feature>
<dbReference type="AlphaFoldDB" id="A0A1H9B0G6"/>
<evidence type="ECO:0000313" key="3">
    <source>
        <dbReference type="EMBL" id="SEP81718.1"/>
    </source>
</evidence>
<dbReference type="STRING" id="1036181.SAMN05421756_101775"/>
<keyword evidence="4" id="KW-1185">Reference proteome</keyword>
<feature type="transmembrane region" description="Helical" evidence="2">
    <location>
        <begin position="180"/>
        <end position="203"/>
    </location>
</feature>
<organism evidence="3 4">
    <name type="scientific">Microlunatus flavus</name>
    <dbReference type="NCBI Taxonomy" id="1036181"/>
    <lineage>
        <taxon>Bacteria</taxon>
        <taxon>Bacillati</taxon>
        <taxon>Actinomycetota</taxon>
        <taxon>Actinomycetes</taxon>
        <taxon>Propionibacteriales</taxon>
        <taxon>Propionibacteriaceae</taxon>
        <taxon>Microlunatus</taxon>
    </lineage>
</organism>
<keyword evidence="2" id="KW-0812">Transmembrane</keyword>
<keyword evidence="2" id="KW-1133">Transmembrane helix</keyword>
<keyword evidence="2" id="KW-0472">Membrane</keyword>
<dbReference type="Proteomes" id="UP000198504">
    <property type="component" value="Unassembled WGS sequence"/>
</dbReference>